<accession>A0A6A5XKQ1</accession>
<dbReference type="CDD" id="cd02440">
    <property type="entry name" value="AdoMet_MTases"/>
    <property type="match status" value="1"/>
</dbReference>
<gene>
    <name evidence="5" type="ORF">BU24DRAFT_424481</name>
</gene>
<dbReference type="EMBL" id="ML978071">
    <property type="protein sequence ID" value="KAF2013466.1"/>
    <property type="molecule type" value="Genomic_DNA"/>
</dbReference>
<dbReference type="Proteomes" id="UP000799778">
    <property type="component" value="Unassembled WGS sequence"/>
</dbReference>
<dbReference type="InterPro" id="IPR029063">
    <property type="entry name" value="SAM-dependent_MTases_sf"/>
</dbReference>
<dbReference type="SUPFAM" id="SSF53335">
    <property type="entry name" value="S-adenosyl-L-methionine-dependent methyltransferases"/>
    <property type="match status" value="1"/>
</dbReference>
<dbReference type="PANTHER" id="PTHR43712:SF16">
    <property type="entry name" value="O-METHYLTRANSFERASE ELCB"/>
    <property type="match status" value="1"/>
</dbReference>
<evidence type="ECO:0000256" key="2">
    <source>
        <dbReference type="ARBA" id="ARBA00022679"/>
    </source>
</evidence>
<keyword evidence="3" id="KW-0949">S-adenosyl-L-methionine</keyword>
<reference evidence="5" key="1">
    <citation type="journal article" date="2020" name="Stud. Mycol.">
        <title>101 Dothideomycetes genomes: a test case for predicting lifestyles and emergence of pathogens.</title>
        <authorList>
            <person name="Haridas S."/>
            <person name="Albert R."/>
            <person name="Binder M."/>
            <person name="Bloem J."/>
            <person name="Labutti K."/>
            <person name="Salamov A."/>
            <person name="Andreopoulos B."/>
            <person name="Baker S."/>
            <person name="Barry K."/>
            <person name="Bills G."/>
            <person name="Bluhm B."/>
            <person name="Cannon C."/>
            <person name="Castanera R."/>
            <person name="Culley D."/>
            <person name="Daum C."/>
            <person name="Ezra D."/>
            <person name="Gonzalez J."/>
            <person name="Henrissat B."/>
            <person name="Kuo A."/>
            <person name="Liang C."/>
            <person name="Lipzen A."/>
            <person name="Lutzoni F."/>
            <person name="Magnuson J."/>
            <person name="Mondo S."/>
            <person name="Nolan M."/>
            <person name="Ohm R."/>
            <person name="Pangilinan J."/>
            <person name="Park H.-J."/>
            <person name="Ramirez L."/>
            <person name="Alfaro M."/>
            <person name="Sun H."/>
            <person name="Tritt A."/>
            <person name="Yoshinaga Y."/>
            <person name="Zwiers L.-H."/>
            <person name="Turgeon B."/>
            <person name="Goodwin S."/>
            <person name="Spatafora J."/>
            <person name="Crous P."/>
            <person name="Grigoriev I."/>
        </authorList>
    </citation>
    <scope>NUCLEOTIDE SEQUENCE</scope>
    <source>
        <strain evidence="5">CBS 175.79</strain>
    </source>
</reference>
<name>A0A6A5XKQ1_9PLEO</name>
<dbReference type="InterPro" id="IPR016461">
    <property type="entry name" value="COMT-like"/>
</dbReference>
<feature type="domain" description="O-methyltransferase C-terminal" evidence="4">
    <location>
        <begin position="212"/>
        <end position="414"/>
    </location>
</feature>
<keyword evidence="2 5" id="KW-0808">Transferase</keyword>
<evidence type="ECO:0000259" key="4">
    <source>
        <dbReference type="Pfam" id="PF00891"/>
    </source>
</evidence>
<dbReference type="InterPro" id="IPR036390">
    <property type="entry name" value="WH_DNA-bd_sf"/>
</dbReference>
<organism evidence="5 6">
    <name type="scientific">Aaosphaeria arxii CBS 175.79</name>
    <dbReference type="NCBI Taxonomy" id="1450172"/>
    <lineage>
        <taxon>Eukaryota</taxon>
        <taxon>Fungi</taxon>
        <taxon>Dikarya</taxon>
        <taxon>Ascomycota</taxon>
        <taxon>Pezizomycotina</taxon>
        <taxon>Dothideomycetes</taxon>
        <taxon>Pleosporomycetidae</taxon>
        <taxon>Pleosporales</taxon>
        <taxon>Pleosporales incertae sedis</taxon>
        <taxon>Aaosphaeria</taxon>
    </lineage>
</organism>
<sequence>MIQANPLYEEPLTIAALAERISLLSSQISSYISSNSLPEPGFGPDTKEVPETAEYEALRAPLNDAALDLLRLVNGPKNTLQEMYFRHYDLAALQIALDRQFFKHVPLASSSATPEVDNGSKASVFEIAEKAGMDVDRTGRVMKMLATHRIFAQVEDEDEEHETFEHTASSALLARDPGIYAGADMQMDDMLKAASEAANAISGSPYRSDASHSAFHKRFGATMYEYYEQRPDKARRFAQAMSSWSQYERQFSELRSGFAWAGLNEGKVVDIGGGNGHVSVALARSFPSLQFVVQDISPHMLSQAEEDLGHRISFQKYDFFTPQPVQDASVFLLRQCLHNQIDDAAIKIIRQVVPALERCGHGTPLLINDVILPDSGTITKYEEHHLRQIDFCMMSLLGAKQRTEKEFAALIRKADERLEIVNVRKSTIGLGLIEVRLKVEG</sequence>
<dbReference type="Gene3D" id="1.10.10.10">
    <property type="entry name" value="Winged helix-like DNA-binding domain superfamily/Winged helix DNA-binding domain"/>
    <property type="match status" value="1"/>
</dbReference>
<evidence type="ECO:0000256" key="1">
    <source>
        <dbReference type="ARBA" id="ARBA00022603"/>
    </source>
</evidence>
<evidence type="ECO:0000256" key="3">
    <source>
        <dbReference type="ARBA" id="ARBA00022691"/>
    </source>
</evidence>
<dbReference type="RefSeq" id="XP_033381805.1">
    <property type="nucleotide sequence ID" value="XM_033528514.1"/>
</dbReference>
<dbReference type="InterPro" id="IPR036388">
    <property type="entry name" value="WH-like_DNA-bd_sf"/>
</dbReference>
<evidence type="ECO:0000313" key="6">
    <source>
        <dbReference type="Proteomes" id="UP000799778"/>
    </source>
</evidence>
<keyword evidence="1 5" id="KW-0489">Methyltransferase</keyword>
<proteinExistence type="predicted"/>
<keyword evidence="6" id="KW-1185">Reference proteome</keyword>
<dbReference type="PANTHER" id="PTHR43712">
    <property type="entry name" value="PUTATIVE (AFU_ORTHOLOGUE AFUA_4G14580)-RELATED"/>
    <property type="match status" value="1"/>
</dbReference>
<dbReference type="InterPro" id="IPR001077">
    <property type="entry name" value="COMT_C"/>
</dbReference>
<dbReference type="OrthoDB" id="2410195at2759"/>
<dbReference type="GO" id="GO:0032259">
    <property type="term" value="P:methylation"/>
    <property type="evidence" value="ECO:0007669"/>
    <property type="project" value="UniProtKB-KW"/>
</dbReference>
<dbReference type="GeneID" id="54285911"/>
<dbReference type="Pfam" id="PF00891">
    <property type="entry name" value="Methyltransf_2"/>
    <property type="match status" value="1"/>
</dbReference>
<dbReference type="SUPFAM" id="SSF46785">
    <property type="entry name" value="Winged helix' DNA-binding domain"/>
    <property type="match status" value="1"/>
</dbReference>
<dbReference type="AlphaFoldDB" id="A0A6A5XKQ1"/>
<protein>
    <submittedName>
        <fullName evidence="5">S-adenosyl-L-methionine-dependent methyltransferase</fullName>
    </submittedName>
</protein>
<dbReference type="GO" id="GO:0008171">
    <property type="term" value="F:O-methyltransferase activity"/>
    <property type="evidence" value="ECO:0007669"/>
    <property type="project" value="InterPro"/>
</dbReference>
<dbReference type="PROSITE" id="PS51683">
    <property type="entry name" value="SAM_OMT_II"/>
    <property type="match status" value="1"/>
</dbReference>
<dbReference type="Gene3D" id="3.40.50.150">
    <property type="entry name" value="Vaccinia Virus protein VP39"/>
    <property type="match status" value="1"/>
</dbReference>
<evidence type="ECO:0000313" key="5">
    <source>
        <dbReference type="EMBL" id="KAF2013466.1"/>
    </source>
</evidence>